<protein>
    <submittedName>
        <fullName evidence="4">Expressed conserved protein</fullName>
    </submittedName>
</protein>
<reference evidence="4" key="1">
    <citation type="submission" date="2016-04" db="UniProtKB">
        <authorList>
            <consortium name="WormBaseParasite"/>
        </authorList>
    </citation>
    <scope>IDENTIFICATION</scope>
</reference>
<keyword evidence="3" id="KW-1185">Reference proteome</keyword>
<proteinExistence type="predicted"/>
<dbReference type="WBParaSite" id="TASK_0000622701-mRNA-1">
    <property type="protein sequence ID" value="TASK_0000622701-mRNA-1"/>
    <property type="gene ID" value="TASK_0000622701"/>
</dbReference>
<feature type="region of interest" description="Disordered" evidence="1">
    <location>
        <begin position="72"/>
        <end position="134"/>
    </location>
</feature>
<dbReference type="EMBL" id="UYRS01018481">
    <property type="protein sequence ID" value="VDK36328.1"/>
    <property type="molecule type" value="Genomic_DNA"/>
</dbReference>
<reference evidence="2 3" key="2">
    <citation type="submission" date="2018-11" db="EMBL/GenBank/DDBJ databases">
        <authorList>
            <consortium name="Pathogen Informatics"/>
        </authorList>
    </citation>
    <scope>NUCLEOTIDE SEQUENCE [LARGE SCALE GENOMIC DNA]</scope>
</reference>
<feature type="region of interest" description="Disordered" evidence="1">
    <location>
        <begin position="24"/>
        <end position="55"/>
    </location>
</feature>
<sequence>MPKLYFWSPHNVTEKIYFVPPTLLLKQNPNSSPSRRRGRSSSSSSSSSTSSMKTDTLRTVFVDSSIIRGHRNPREYLTRSQSLVRYPQHQYHDRHGSSHRGRSSRRTSFSYSSSSRDSSSSSSVSSRGSGMYGKDISPVRLIKVNPHGGKSVAKEGRMFVFDSKKYKIEALPGYSKKTQHHHHQSHKSDNWSKNGTSYVVYRGKDPQSIYLIEMESEEMH</sequence>
<feature type="compositionally biased region" description="Low complexity" evidence="1">
    <location>
        <begin position="106"/>
        <end position="129"/>
    </location>
</feature>
<organism evidence="4">
    <name type="scientific">Taenia asiatica</name>
    <name type="common">Asian tapeworm</name>
    <dbReference type="NCBI Taxonomy" id="60517"/>
    <lineage>
        <taxon>Eukaryota</taxon>
        <taxon>Metazoa</taxon>
        <taxon>Spiralia</taxon>
        <taxon>Lophotrochozoa</taxon>
        <taxon>Platyhelminthes</taxon>
        <taxon>Cestoda</taxon>
        <taxon>Eucestoda</taxon>
        <taxon>Cyclophyllidea</taxon>
        <taxon>Taeniidae</taxon>
        <taxon>Taenia</taxon>
    </lineage>
</organism>
<dbReference type="OrthoDB" id="6273315at2759"/>
<name>A0A158R8W7_TAEAS</name>
<dbReference type="Proteomes" id="UP000282613">
    <property type="component" value="Unassembled WGS sequence"/>
</dbReference>
<evidence type="ECO:0000313" key="2">
    <source>
        <dbReference type="EMBL" id="VDK36328.1"/>
    </source>
</evidence>
<evidence type="ECO:0000313" key="4">
    <source>
        <dbReference type="WBParaSite" id="TASK_0000622701-mRNA-1"/>
    </source>
</evidence>
<dbReference type="AlphaFoldDB" id="A0A158R8W7"/>
<evidence type="ECO:0000256" key="1">
    <source>
        <dbReference type="SAM" id="MobiDB-lite"/>
    </source>
</evidence>
<feature type="compositionally biased region" description="Low complexity" evidence="1">
    <location>
        <begin position="40"/>
        <end position="51"/>
    </location>
</feature>
<gene>
    <name evidence="2" type="ORF">TASK_LOCUS6228</name>
</gene>
<accession>A0A158R8W7</accession>
<feature type="region of interest" description="Disordered" evidence="1">
    <location>
        <begin position="175"/>
        <end position="194"/>
    </location>
</feature>
<evidence type="ECO:0000313" key="3">
    <source>
        <dbReference type="Proteomes" id="UP000282613"/>
    </source>
</evidence>